<keyword evidence="1" id="KW-0472">Membrane</keyword>
<dbReference type="EMBL" id="GBHO01039572">
    <property type="protein sequence ID" value="JAG04032.1"/>
    <property type="molecule type" value="Transcribed_RNA"/>
</dbReference>
<keyword evidence="2" id="KW-0732">Signal</keyword>
<evidence type="ECO:0000313" key="4">
    <source>
        <dbReference type="EMBL" id="JAQ06125.1"/>
    </source>
</evidence>
<feature type="transmembrane region" description="Helical" evidence="1">
    <location>
        <begin position="79"/>
        <end position="97"/>
    </location>
</feature>
<evidence type="ECO:0000313" key="3">
    <source>
        <dbReference type="EMBL" id="JAG04032.1"/>
    </source>
</evidence>
<reference evidence="3" key="1">
    <citation type="journal article" date="2014" name="PLoS ONE">
        <title>Transcriptome-Based Identification of ABC Transporters in the Western Tarnished Plant Bug Lygus hesperus.</title>
        <authorList>
            <person name="Hull J.J."/>
            <person name="Chaney K."/>
            <person name="Geib S.M."/>
            <person name="Fabrick J.A."/>
            <person name="Brent C.S."/>
            <person name="Walsh D."/>
            <person name="Lavine L.C."/>
        </authorList>
    </citation>
    <scope>NUCLEOTIDE SEQUENCE</scope>
</reference>
<reference evidence="4" key="3">
    <citation type="journal article" date="2016" name="Gigascience">
        <title>De novo construction of an expanded transcriptome assembly for the western tarnished plant bug, Lygus hesperus.</title>
        <authorList>
            <person name="Tassone E.E."/>
            <person name="Geib S.M."/>
            <person name="Hall B."/>
            <person name="Fabrick J.A."/>
            <person name="Brent C.S."/>
            <person name="Hull J.J."/>
        </authorList>
    </citation>
    <scope>NUCLEOTIDE SEQUENCE</scope>
</reference>
<evidence type="ECO:0000256" key="1">
    <source>
        <dbReference type="SAM" id="Phobius"/>
    </source>
</evidence>
<accession>A0A0A9W6G7</accession>
<dbReference type="EMBL" id="GDHC01012504">
    <property type="protein sequence ID" value="JAQ06125.1"/>
    <property type="molecule type" value="Transcribed_RNA"/>
</dbReference>
<reference evidence="3" key="2">
    <citation type="submission" date="2014-07" db="EMBL/GenBank/DDBJ databases">
        <authorList>
            <person name="Hull J."/>
        </authorList>
    </citation>
    <scope>NUCLEOTIDE SEQUENCE</scope>
</reference>
<name>A0A0A9W6G7_LYGHE</name>
<sequence length="136" mass="15671">MKVLGTLCIIITGFIFGVNGQQREDSYMEAYHESHYPGQYFSLDDMTFRMPMEDMHNNSIIPYIIKIAALAAKILLKLTLFKIVVKFIAVICLFLFIPKLKFDKRSIVDGHVNEGYIDALAEMVRKSLEKYQPTNE</sequence>
<evidence type="ECO:0000256" key="2">
    <source>
        <dbReference type="SAM" id="SignalP"/>
    </source>
</evidence>
<protein>
    <submittedName>
        <fullName evidence="3">Uncharacterized protein</fullName>
    </submittedName>
</protein>
<dbReference type="AlphaFoldDB" id="A0A0A9W6G7"/>
<feature type="signal peptide" evidence="2">
    <location>
        <begin position="1"/>
        <end position="20"/>
    </location>
</feature>
<keyword evidence="1" id="KW-1133">Transmembrane helix</keyword>
<gene>
    <name evidence="3" type="ORF">CM83_3977</name>
    <name evidence="4" type="ORF">g.11902</name>
</gene>
<keyword evidence="1" id="KW-0812">Transmembrane</keyword>
<organism evidence="3">
    <name type="scientific">Lygus hesperus</name>
    <name type="common">Western plant bug</name>
    <dbReference type="NCBI Taxonomy" id="30085"/>
    <lineage>
        <taxon>Eukaryota</taxon>
        <taxon>Metazoa</taxon>
        <taxon>Ecdysozoa</taxon>
        <taxon>Arthropoda</taxon>
        <taxon>Hexapoda</taxon>
        <taxon>Insecta</taxon>
        <taxon>Pterygota</taxon>
        <taxon>Neoptera</taxon>
        <taxon>Paraneoptera</taxon>
        <taxon>Hemiptera</taxon>
        <taxon>Heteroptera</taxon>
        <taxon>Panheteroptera</taxon>
        <taxon>Cimicomorpha</taxon>
        <taxon>Miridae</taxon>
        <taxon>Mirini</taxon>
        <taxon>Lygus</taxon>
    </lineage>
</organism>
<proteinExistence type="predicted"/>
<feature type="chain" id="PRO_5007389230" evidence="2">
    <location>
        <begin position="21"/>
        <end position="136"/>
    </location>
</feature>